<evidence type="ECO:0000313" key="3">
    <source>
        <dbReference type="EMBL" id="KZN58750.1"/>
    </source>
</evidence>
<reference evidence="3 4" key="1">
    <citation type="submission" date="2013-07" db="EMBL/GenBank/DDBJ databases">
        <title>Comparative Genomic and Metabolomic Analysis of Twelve Strains of Pseudoalteromonas luteoviolacea.</title>
        <authorList>
            <person name="Vynne N.G."/>
            <person name="Mansson M."/>
            <person name="Gram L."/>
        </authorList>
    </citation>
    <scope>NUCLEOTIDE SEQUENCE [LARGE SCALE GENOMIC DNA]</scope>
    <source>
        <strain evidence="3 4">CPMOR-1</strain>
    </source>
</reference>
<feature type="coiled-coil region" evidence="2">
    <location>
        <begin position="110"/>
        <end position="180"/>
    </location>
</feature>
<dbReference type="Proteomes" id="UP000076486">
    <property type="component" value="Unassembled WGS sequence"/>
</dbReference>
<comment type="similarity">
    <text evidence="1">Belongs to the membrane fusion protein (MFP) (TC 8.A.1) family.</text>
</comment>
<dbReference type="NCBIfam" id="TIGR01730">
    <property type="entry name" value="RND_mfp"/>
    <property type="match status" value="1"/>
</dbReference>
<sequence>MKYKKGAAIGAGLFAIFIALVIVDELAVKPEPSVVNSETKPTVSTLTLMAKPHYPTVALIGNTRARFVTQLKVTSDGQLAWLDQQLEPGTLIEQNTPLAKLDVTHLHSELAQANSRVVHAELELERQLHEQSVALSMLSTKNQSRFAKREPQVAAAKSDLAQAKQALKSSQKRLQEANIIAPFDAVILSRLVSPNDLLTAGQALFEVAASDSMDVVVPVSEPLWQKFHPQLLSQQIRINVTDRAGNTWPAALRYVAPNVDLTTRQRQLVLNVVNPYAHVSPLLPNQPVQVSVSFSEPLMSYQVPQSAVTRDGYVWTLSENNTLQKEAVEVLSHNEEHVHIRFNTETLNTKQVVVYPLLSMIAGTQVSAINSHTQFAGNQDTQGGADELAY</sequence>
<dbReference type="InterPro" id="IPR006143">
    <property type="entry name" value="RND_pump_MFP"/>
</dbReference>
<dbReference type="Gene3D" id="1.10.287.470">
    <property type="entry name" value="Helix hairpin bin"/>
    <property type="match status" value="1"/>
</dbReference>
<dbReference type="PANTHER" id="PTHR30469">
    <property type="entry name" value="MULTIDRUG RESISTANCE PROTEIN MDTA"/>
    <property type="match status" value="1"/>
</dbReference>
<evidence type="ECO:0000256" key="2">
    <source>
        <dbReference type="SAM" id="Coils"/>
    </source>
</evidence>
<evidence type="ECO:0000313" key="4">
    <source>
        <dbReference type="Proteomes" id="UP000076486"/>
    </source>
</evidence>
<dbReference type="Gene3D" id="2.40.50.100">
    <property type="match status" value="1"/>
</dbReference>
<dbReference type="RefSeq" id="WP_063369985.1">
    <property type="nucleotide sequence ID" value="NZ_AUYC01000073.1"/>
</dbReference>
<dbReference type="Gene3D" id="2.40.420.20">
    <property type="match status" value="1"/>
</dbReference>
<dbReference type="GO" id="GO:1990281">
    <property type="term" value="C:efflux pump complex"/>
    <property type="evidence" value="ECO:0007669"/>
    <property type="project" value="TreeGrafter"/>
</dbReference>
<keyword evidence="2" id="KW-0175">Coiled coil</keyword>
<dbReference type="AlphaFoldDB" id="A0A167I0I5"/>
<dbReference type="SUPFAM" id="SSF111369">
    <property type="entry name" value="HlyD-like secretion proteins"/>
    <property type="match status" value="1"/>
</dbReference>
<evidence type="ECO:0000256" key="1">
    <source>
        <dbReference type="ARBA" id="ARBA00009477"/>
    </source>
</evidence>
<proteinExistence type="inferred from homology"/>
<protein>
    <submittedName>
        <fullName evidence="3">Uncharacterized protein</fullName>
    </submittedName>
</protein>
<dbReference type="GO" id="GO:0015562">
    <property type="term" value="F:efflux transmembrane transporter activity"/>
    <property type="evidence" value="ECO:0007669"/>
    <property type="project" value="TreeGrafter"/>
</dbReference>
<organism evidence="3 4">
    <name type="scientific">Pseudoalteromonas luteoviolacea CPMOR-1</name>
    <dbReference type="NCBI Taxonomy" id="1365248"/>
    <lineage>
        <taxon>Bacteria</taxon>
        <taxon>Pseudomonadati</taxon>
        <taxon>Pseudomonadota</taxon>
        <taxon>Gammaproteobacteria</taxon>
        <taxon>Alteromonadales</taxon>
        <taxon>Pseudoalteromonadaceae</taxon>
        <taxon>Pseudoalteromonas</taxon>
    </lineage>
</organism>
<dbReference type="Gene3D" id="2.40.30.170">
    <property type="match status" value="1"/>
</dbReference>
<name>A0A167I0I5_9GAMM</name>
<dbReference type="EMBL" id="AUYC01000073">
    <property type="protein sequence ID" value="KZN58750.1"/>
    <property type="molecule type" value="Genomic_DNA"/>
</dbReference>
<dbReference type="PATRIC" id="fig|1365248.3.peg.4898"/>
<accession>A0A167I0I5</accession>
<gene>
    <name evidence="3" type="ORF">N473_04765</name>
</gene>
<comment type="caution">
    <text evidence="3">The sequence shown here is derived from an EMBL/GenBank/DDBJ whole genome shotgun (WGS) entry which is preliminary data.</text>
</comment>